<dbReference type="PANTHER" id="PTHR11073:SF2">
    <property type="entry name" value="CALRETICULIN"/>
    <property type="match status" value="1"/>
</dbReference>
<dbReference type="GO" id="GO:0051082">
    <property type="term" value="F:unfolded protein binding"/>
    <property type="evidence" value="ECO:0007669"/>
    <property type="project" value="InterPro"/>
</dbReference>
<keyword evidence="8 12" id="KW-0256">Endoplasmic reticulum</keyword>
<evidence type="ECO:0000256" key="10">
    <source>
        <dbReference type="ARBA" id="ARBA00022837"/>
    </source>
</evidence>
<comment type="similarity">
    <text evidence="2 12">Belongs to the calreticulin family.</text>
</comment>
<dbReference type="SUPFAM" id="SSF63887">
    <property type="entry name" value="P-domain of calnexin/calreticulin"/>
    <property type="match status" value="1"/>
</dbReference>
<dbReference type="InterPro" id="IPR018124">
    <property type="entry name" value="Calret/calnex_CS"/>
</dbReference>
<dbReference type="PRINTS" id="PR00626">
    <property type="entry name" value="CALRETICULIN"/>
</dbReference>
<keyword evidence="11 12" id="KW-0143">Chaperone</keyword>
<dbReference type="GO" id="GO:0005509">
    <property type="term" value="F:calcium ion binding"/>
    <property type="evidence" value="ECO:0007669"/>
    <property type="project" value="InterPro"/>
</dbReference>
<evidence type="ECO:0000256" key="12">
    <source>
        <dbReference type="RuleBase" id="RU362126"/>
    </source>
</evidence>
<evidence type="ECO:0000256" key="11">
    <source>
        <dbReference type="ARBA" id="ARBA00023186"/>
    </source>
</evidence>
<dbReference type="GO" id="GO:0030246">
    <property type="term" value="F:carbohydrate binding"/>
    <property type="evidence" value="ECO:0007669"/>
    <property type="project" value="UniProtKB-KW"/>
</dbReference>
<evidence type="ECO:0000256" key="13">
    <source>
        <dbReference type="SAM" id="MobiDB-lite"/>
    </source>
</evidence>
<gene>
    <name evidence="14" type="ORF">GIL414_LOCUS72726</name>
</gene>
<evidence type="ECO:0000256" key="2">
    <source>
        <dbReference type="ARBA" id="ARBA00010983"/>
    </source>
</evidence>
<evidence type="ECO:0000256" key="6">
    <source>
        <dbReference type="ARBA" id="ARBA00022734"/>
    </source>
</evidence>
<keyword evidence="6" id="KW-0430">Lectin</keyword>
<comment type="caution">
    <text evidence="14">The sequence shown here is derived from an EMBL/GenBank/DDBJ whole genome shotgun (WGS) entry which is preliminary data.</text>
</comment>
<evidence type="ECO:0000256" key="5">
    <source>
        <dbReference type="ARBA" id="ARBA00022729"/>
    </source>
</evidence>
<feature type="non-terminal residue" evidence="14">
    <location>
        <position position="1"/>
    </location>
</feature>
<feature type="compositionally biased region" description="Basic and acidic residues" evidence="13">
    <location>
        <begin position="74"/>
        <end position="85"/>
    </location>
</feature>
<feature type="region of interest" description="Disordered" evidence="13">
    <location>
        <begin position="69"/>
        <end position="131"/>
    </location>
</feature>
<proteinExistence type="inferred from homology"/>
<sequence>PDICGYDKKKVHVIFTYKGKNLLTKKDIKCKDDEFTHLYTLILNSDNTYEVRIDGEKVESGKLEEDWDFTVPKRIPDPNAKKPSDWVDEEKIDDSTDTKPEDWEKPEHIPDPEAKKPEDWDDEIDGTWEPPMIDNPEYKGVWKARQIDNPAYKGPWVHPEIDNPDYVEDNNLYLYKDLGIIGFDLWQVKSGTIFDNIIITDSVKRAEDFGNETWGKTKDAEKKMKDTQDEAERKKEEEDRKKREAEEKAKKSNDEDGESDSEKSTHVHDDEL</sequence>
<dbReference type="EMBL" id="CAJOBJ010337005">
    <property type="protein sequence ID" value="CAF5190199.1"/>
    <property type="molecule type" value="Genomic_DNA"/>
</dbReference>
<dbReference type="GO" id="GO:0006457">
    <property type="term" value="P:protein folding"/>
    <property type="evidence" value="ECO:0007669"/>
    <property type="project" value="InterPro"/>
</dbReference>
<dbReference type="GO" id="GO:0005789">
    <property type="term" value="C:endoplasmic reticulum membrane"/>
    <property type="evidence" value="ECO:0007669"/>
    <property type="project" value="TreeGrafter"/>
</dbReference>
<dbReference type="GO" id="GO:0005788">
    <property type="term" value="C:endoplasmic reticulum lumen"/>
    <property type="evidence" value="ECO:0007669"/>
    <property type="project" value="UniProtKB-SubCell"/>
</dbReference>
<reference evidence="14" key="1">
    <citation type="submission" date="2021-02" db="EMBL/GenBank/DDBJ databases">
        <authorList>
            <person name="Nowell W R."/>
        </authorList>
    </citation>
    <scope>NUCLEOTIDE SEQUENCE</scope>
</reference>
<evidence type="ECO:0000313" key="14">
    <source>
        <dbReference type="EMBL" id="CAF5190199.1"/>
    </source>
</evidence>
<keyword evidence="4" id="KW-0479">Metal-binding</keyword>
<keyword evidence="9" id="KW-0862">Zinc</keyword>
<dbReference type="InterPro" id="IPR013320">
    <property type="entry name" value="ConA-like_dom_sf"/>
</dbReference>
<dbReference type="Proteomes" id="UP000681720">
    <property type="component" value="Unassembled WGS sequence"/>
</dbReference>
<keyword evidence="7" id="KW-0677">Repeat</keyword>
<comment type="subcellular location">
    <subcellularLocation>
        <location evidence="1">Endoplasmic reticulum lumen</location>
    </subcellularLocation>
</comment>
<dbReference type="FunFam" id="2.10.250.10:FF:000002">
    <property type="entry name" value="Calreticulin"/>
    <property type="match status" value="1"/>
</dbReference>
<dbReference type="AlphaFoldDB" id="A0A8S3HWJ6"/>
<dbReference type="Gene3D" id="2.60.120.200">
    <property type="match status" value="1"/>
</dbReference>
<evidence type="ECO:0000256" key="8">
    <source>
        <dbReference type="ARBA" id="ARBA00022824"/>
    </source>
</evidence>
<dbReference type="InterPro" id="IPR009033">
    <property type="entry name" value="Calreticulin/calnexin_P_dom_sf"/>
</dbReference>
<evidence type="ECO:0000256" key="3">
    <source>
        <dbReference type="ARBA" id="ARBA00015837"/>
    </source>
</evidence>
<dbReference type="GO" id="GO:0036503">
    <property type="term" value="P:ERAD pathway"/>
    <property type="evidence" value="ECO:0007669"/>
    <property type="project" value="TreeGrafter"/>
</dbReference>
<name>A0A8S3HWJ6_9BILA</name>
<keyword evidence="10" id="KW-0106">Calcium</keyword>
<evidence type="ECO:0000256" key="1">
    <source>
        <dbReference type="ARBA" id="ARBA00004319"/>
    </source>
</evidence>
<evidence type="ECO:0000256" key="7">
    <source>
        <dbReference type="ARBA" id="ARBA00022737"/>
    </source>
</evidence>
<dbReference type="InterPro" id="IPR001580">
    <property type="entry name" value="Calret/calnex"/>
</dbReference>
<organism evidence="14 15">
    <name type="scientific">Rotaria magnacalcarata</name>
    <dbReference type="NCBI Taxonomy" id="392030"/>
    <lineage>
        <taxon>Eukaryota</taxon>
        <taxon>Metazoa</taxon>
        <taxon>Spiralia</taxon>
        <taxon>Gnathifera</taxon>
        <taxon>Rotifera</taxon>
        <taxon>Eurotatoria</taxon>
        <taxon>Bdelloidea</taxon>
        <taxon>Philodinida</taxon>
        <taxon>Philodinidae</taxon>
        <taxon>Rotaria</taxon>
    </lineage>
</organism>
<evidence type="ECO:0000256" key="9">
    <source>
        <dbReference type="ARBA" id="ARBA00022833"/>
    </source>
</evidence>
<dbReference type="Pfam" id="PF00262">
    <property type="entry name" value="Calreticulin"/>
    <property type="match status" value="2"/>
</dbReference>
<accession>A0A8S3HWJ6</accession>
<feature type="region of interest" description="Disordered" evidence="13">
    <location>
        <begin position="217"/>
        <end position="272"/>
    </location>
</feature>
<protein>
    <recommendedName>
        <fullName evidence="3">Calreticulin</fullName>
    </recommendedName>
</protein>
<keyword evidence="5" id="KW-0732">Signal</keyword>
<dbReference type="PANTHER" id="PTHR11073">
    <property type="entry name" value="CALRETICULIN AND CALNEXIN"/>
    <property type="match status" value="1"/>
</dbReference>
<dbReference type="Gene3D" id="2.10.250.10">
    <property type="entry name" value="Calreticulin/calnexin, P domain"/>
    <property type="match status" value="1"/>
</dbReference>
<feature type="compositionally biased region" description="Basic and acidic residues" evidence="13">
    <location>
        <begin position="93"/>
        <end position="118"/>
    </location>
</feature>
<dbReference type="PROSITE" id="PS00805">
    <property type="entry name" value="CALRETICULIN_REPEAT"/>
    <property type="match status" value="2"/>
</dbReference>
<evidence type="ECO:0000256" key="4">
    <source>
        <dbReference type="ARBA" id="ARBA00022723"/>
    </source>
</evidence>
<evidence type="ECO:0000313" key="15">
    <source>
        <dbReference type="Proteomes" id="UP000681720"/>
    </source>
</evidence>
<dbReference type="SUPFAM" id="SSF49899">
    <property type="entry name" value="Concanavalin A-like lectins/glucanases"/>
    <property type="match status" value="1"/>
</dbReference>